<comment type="similarity">
    <text evidence="1">Belongs to the glycosyltransferase 90 family.</text>
</comment>
<dbReference type="Pfam" id="PF05686">
    <property type="entry name" value="Glyco_transf_90"/>
    <property type="match status" value="1"/>
</dbReference>
<dbReference type="PANTHER" id="PTHR12203:SF35">
    <property type="entry name" value="PROTEIN O-GLUCOSYLTRANSFERASE 1"/>
    <property type="match status" value="1"/>
</dbReference>
<keyword evidence="3" id="KW-0732">Signal</keyword>
<reference evidence="6" key="1">
    <citation type="journal article" date="2006" name="Proc. Natl. Acad. Sci. U.S.A.">
        <title>Genome analysis of the smallest free-living eukaryote Ostreococcus tauri unveils many unique features.</title>
        <authorList>
            <person name="Derelle E."/>
            <person name="Ferraz C."/>
            <person name="Rombauts S."/>
            <person name="Rouze P."/>
            <person name="Worden A.Z."/>
            <person name="Robbens S."/>
            <person name="Partensky F."/>
            <person name="Degroeve S."/>
            <person name="Echeynie S."/>
            <person name="Cooke R."/>
            <person name="Saeys Y."/>
            <person name="Wuyts J."/>
            <person name="Jabbari K."/>
            <person name="Bowler C."/>
            <person name="Panaud O."/>
            <person name="Piegu B."/>
            <person name="Ball S.G."/>
            <person name="Ral J.-P."/>
            <person name="Bouget F.-Y."/>
            <person name="Piganeau G."/>
            <person name="De Baets B."/>
            <person name="Picard A."/>
            <person name="Delseny M."/>
            <person name="Demaille J."/>
            <person name="Van de Peer Y."/>
            <person name="Moreau H."/>
        </authorList>
    </citation>
    <scope>NUCLEOTIDE SEQUENCE [LARGE SCALE GENOMIC DNA]</scope>
    <source>
        <strain evidence="6">OTTH 0595 / CCAP 157/2 / RCC745</strain>
    </source>
</reference>
<dbReference type="InterPro" id="IPR006598">
    <property type="entry name" value="CAP10"/>
</dbReference>
<protein>
    <submittedName>
        <fullName evidence="5">Lipopolysaccharide-modifying protein</fullName>
    </submittedName>
</protein>
<dbReference type="OrthoDB" id="541052at2759"/>
<evidence type="ECO:0000256" key="1">
    <source>
        <dbReference type="ARBA" id="ARBA00010118"/>
    </source>
</evidence>
<organism evidence="5 6">
    <name type="scientific">Ostreococcus tauri</name>
    <name type="common">Marine green alga</name>
    <dbReference type="NCBI Taxonomy" id="70448"/>
    <lineage>
        <taxon>Eukaryota</taxon>
        <taxon>Viridiplantae</taxon>
        <taxon>Chlorophyta</taxon>
        <taxon>Mamiellophyceae</taxon>
        <taxon>Mamiellales</taxon>
        <taxon>Bathycoccaceae</taxon>
        <taxon>Ostreococcus</taxon>
    </lineage>
</organism>
<name>A0A096P8K8_OSTTA</name>
<evidence type="ECO:0000313" key="5">
    <source>
        <dbReference type="EMBL" id="CEG00304.1"/>
    </source>
</evidence>
<sequence length="391" mass="42583">MRRRALARALAVVAFVVTLASRRRALVDVLARGALGHRHRARWTRDARACEDVKRAVEGWDGIGDANAACFALKGGGRRSRYGIARAGRRGMNHGYLDGALKFLGDVVDASDGWMDEGGGVMVFWVMEDDATTPGRVVDALRATGVIVLAHSVKTTSMRENVILVPNFHFIKTEGFRGKLDALDAKTRAPLARRKPAVFWRGSTTGTIECGASSEASCQSVGSDDPPGSDACARLPRVKAAVAAESVPWLDVKVSRRVQACARQSVPNARAMGEHAPEATWVEHKGILEIDGNVDAWGNRWRMESGSVVFIVKSNFEHYYTKRLVDGTHYVGVAADLSDLAEKTELVSRTDAASIRKMERIAENARALMRELTYERVVADVADRLRAAASA</sequence>
<dbReference type="SMART" id="SM00672">
    <property type="entry name" value="CAP10"/>
    <property type="match status" value="1"/>
</dbReference>
<dbReference type="InterPro" id="IPR051091">
    <property type="entry name" value="O-Glucosyltr/Glycosyltrsf_90"/>
</dbReference>
<dbReference type="EMBL" id="CAID01000016">
    <property type="protein sequence ID" value="CEG00304.1"/>
    <property type="molecule type" value="Genomic_DNA"/>
</dbReference>
<keyword evidence="6" id="KW-1185">Reference proteome</keyword>
<evidence type="ECO:0000313" key="6">
    <source>
        <dbReference type="Proteomes" id="UP000009170"/>
    </source>
</evidence>
<keyword evidence="2" id="KW-0808">Transferase</keyword>
<dbReference type="PANTHER" id="PTHR12203">
    <property type="entry name" value="KDEL LYS-ASP-GLU-LEU CONTAINING - RELATED"/>
    <property type="match status" value="1"/>
</dbReference>
<dbReference type="Proteomes" id="UP000009170">
    <property type="component" value="Unassembled WGS sequence"/>
</dbReference>
<dbReference type="KEGG" id="ota:OT_ostta16g00800"/>
<accession>A0A096P8K8</accession>
<feature type="signal peptide" evidence="3">
    <location>
        <begin position="1"/>
        <end position="20"/>
    </location>
</feature>
<dbReference type="GO" id="GO:0016740">
    <property type="term" value="F:transferase activity"/>
    <property type="evidence" value="ECO:0007669"/>
    <property type="project" value="UniProtKB-KW"/>
</dbReference>
<dbReference type="GeneID" id="9831199"/>
<feature type="domain" description="Glycosyl transferase CAP10" evidence="4">
    <location>
        <begin position="147"/>
        <end position="375"/>
    </location>
</feature>
<evidence type="ECO:0000256" key="2">
    <source>
        <dbReference type="ARBA" id="ARBA00022679"/>
    </source>
</evidence>
<dbReference type="AlphaFoldDB" id="A0A096P8K8"/>
<proteinExistence type="inferred from homology"/>
<reference evidence="5 6" key="2">
    <citation type="journal article" date="2014" name="BMC Genomics">
        <title>An improved genome of the model marine alga Ostreococcus tauri unfolds by assessing Illumina de novo assemblies.</title>
        <authorList>
            <person name="Blanc-Mathieu R."/>
            <person name="Verhelst B."/>
            <person name="Derelle E."/>
            <person name="Rombauts S."/>
            <person name="Bouget F.Y."/>
            <person name="Carre I."/>
            <person name="Chateau A."/>
            <person name="Eyre-Walker A."/>
            <person name="Grimsley N."/>
            <person name="Moreau H."/>
            <person name="Piegu B."/>
            <person name="Rivals E."/>
            <person name="Schackwitz W."/>
            <person name="Van de Peer Y."/>
            <person name="Piganeau G."/>
        </authorList>
    </citation>
    <scope>NUCLEOTIDE SEQUENCE [LARGE SCALE GENOMIC DNA]</scope>
    <source>
        <strain evidence="6">OTTH 0595 / CCAP 157/2 / RCC745</strain>
    </source>
</reference>
<evidence type="ECO:0000259" key="4">
    <source>
        <dbReference type="SMART" id="SM00672"/>
    </source>
</evidence>
<feature type="chain" id="PRO_5001923780" evidence="3">
    <location>
        <begin position="21"/>
        <end position="391"/>
    </location>
</feature>
<comment type="caution">
    <text evidence="5">The sequence shown here is derived from an EMBL/GenBank/DDBJ whole genome shotgun (WGS) entry which is preliminary data.</text>
</comment>
<evidence type="ECO:0000256" key="3">
    <source>
        <dbReference type="SAM" id="SignalP"/>
    </source>
</evidence>
<gene>
    <name evidence="5" type="ORF">OT_ostta16g00800</name>
</gene>
<dbReference type="InParanoid" id="A0A096P8K8"/>
<dbReference type="RefSeq" id="XP_022840306.1">
    <property type="nucleotide sequence ID" value="XM_022985312.1"/>
</dbReference>